<feature type="transmembrane region" description="Helical" evidence="1">
    <location>
        <begin position="207"/>
        <end position="227"/>
    </location>
</feature>
<dbReference type="GO" id="GO:0008168">
    <property type="term" value="F:methyltransferase activity"/>
    <property type="evidence" value="ECO:0007669"/>
    <property type="project" value="TreeGrafter"/>
</dbReference>
<dbReference type="InterPro" id="IPR029063">
    <property type="entry name" value="SAM-dependent_MTases_sf"/>
</dbReference>
<evidence type="ECO:0000313" key="2">
    <source>
        <dbReference type="EMBL" id="OGL77221.1"/>
    </source>
</evidence>
<keyword evidence="1" id="KW-0812">Transmembrane</keyword>
<dbReference type="Pfam" id="PF13489">
    <property type="entry name" value="Methyltransf_23"/>
    <property type="match status" value="1"/>
</dbReference>
<dbReference type="SUPFAM" id="SSF53335">
    <property type="entry name" value="S-adenosyl-L-methionine-dependent methyltransferases"/>
    <property type="match status" value="1"/>
</dbReference>
<reference evidence="2 3" key="1">
    <citation type="journal article" date="2016" name="Nat. Commun.">
        <title>Thousands of microbial genomes shed light on interconnected biogeochemical processes in an aquifer system.</title>
        <authorList>
            <person name="Anantharaman K."/>
            <person name="Brown C.T."/>
            <person name="Hug L.A."/>
            <person name="Sharon I."/>
            <person name="Castelle C.J."/>
            <person name="Probst A.J."/>
            <person name="Thomas B.C."/>
            <person name="Singh A."/>
            <person name="Wilkins M.J."/>
            <person name="Karaoz U."/>
            <person name="Brodie E.L."/>
            <person name="Williams K.H."/>
            <person name="Hubbard S.S."/>
            <person name="Banfield J.F."/>
        </authorList>
    </citation>
    <scope>NUCLEOTIDE SEQUENCE [LARGE SCALE GENOMIC DNA]</scope>
</reference>
<feature type="transmembrane region" description="Helical" evidence="1">
    <location>
        <begin position="166"/>
        <end position="187"/>
    </location>
</feature>
<evidence type="ECO:0000313" key="3">
    <source>
        <dbReference type="Proteomes" id="UP000176604"/>
    </source>
</evidence>
<comment type="caution">
    <text evidence="2">The sequence shown here is derived from an EMBL/GenBank/DDBJ whole genome shotgun (WGS) entry which is preliminary data.</text>
</comment>
<name>A0A1F7UG29_9BACT</name>
<dbReference type="InterPro" id="IPR050508">
    <property type="entry name" value="Methyltransf_Superfamily"/>
</dbReference>
<dbReference type="EMBL" id="MGEF01000063">
    <property type="protein sequence ID" value="OGL77221.1"/>
    <property type="molecule type" value="Genomic_DNA"/>
</dbReference>
<dbReference type="AlphaFoldDB" id="A0A1F7UG29"/>
<evidence type="ECO:0000256" key="1">
    <source>
        <dbReference type="SAM" id="Phobius"/>
    </source>
</evidence>
<proteinExistence type="predicted"/>
<accession>A0A1F7UG29</accession>
<gene>
    <name evidence="2" type="ORF">A3J43_04350</name>
</gene>
<dbReference type="CDD" id="cd02440">
    <property type="entry name" value="AdoMet_MTases"/>
    <property type="match status" value="1"/>
</dbReference>
<dbReference type="Proteomes" id="UP000176604">
    <property type="component" value="Unassembled WGS sequence"/>
</dbReference>
<sequence>MHKEEYQHMHDVEADHFWFRAKAQFLKIAMTRCRIPLRARILDVGCGTGQTLKNLHTWGYAHAQGIDTSIDAAQWCRTDGLRTQEYQGDALPFPPESFDLIICLDVLEHVSHDHALVSEFARVLAPDGACIAMVPAHPRLWSYHDEAMGHYRRYTRTQMRALFQQAGLHTSATSPLHTALFLPFLIFRALKSHLSSHPQSDTTSLRFLAPLNALLFPLLYLPELIWFRLFGKLPFGNSLLLIARKEKRPQ</sequence>
<organism evidence="2 3">
    <name type="scientific">Candidatus Uhrbacteria bacterium RIFCSPHIGHO2_12_FULL_54_23</name>
    <dbReference type="NCBI Taxonomy" id="1802397"/>
    <lineage>
        <taxon>Bacteria</taxon>
        <taxon>Candidatus Uhriibacteriota</taxon>
    </lineage>
</organism>
<keyword evidence="1" id="KW-1133">Transmembrane helix</keyword>
<dbReference type="Gene3D" id="3.40.50.150">
    <property type="entry name" value="Vaccinia Virus protein VP39"/>
    <property type="match status" value="1"/>
</dbReference>
<protein>
    <recommendedName>
        <fullName evidence="4">Methyltransferase type 11 domain-containing protein</fullName>
    </recommendedName>
</protein>
<keyword evidence="1" id="KW-0472">Membrane</keyword>
<dbReference type="STRING" id="1802397.A3J43_04350"/>
<evidence type="ECO:0008006" key="4">
    <source>
        <dbReference type="Google" id="ProtNLM"/>
    </source>
</evidence>
<dbReference type="PANTHER" id="PTHR42912">
    <property type="entry name" value="METHYLTRANSFERASE"/>
    <property type="match status" value="1"/>
</dbReference>